<gene>
    <name evidence="2" type="ordered locus">Solca_1533</name>
</gene>
<dbReference type="KEGG" id="scn:Solca_1533"/>
<protein>
    <submittedName>
        <fullName evidence="2">Uncharacterized protein</fullName>
    </submittedName>
</protein>
<evidence type="ECO:0000256" key="1">
    <source>
        <dbReference type="SAM" id="MobiDB-lite"/>
    </source>
</evidence>
<sequence length="91" mass="10173">MESKKKQGVIKNNKSLNTPPHGSPVKTGTTKTPSSRKKPDKVEEDPKTKDENKRKEVKDQIPVQASTEVAADNPKGDDDYRKTDPDKELLM</sequence>
<feature type="region of interest" description="Disordered" evidence="1">
    <location>
        <begin position="1"/>
        <end position="91"/>
    </location>
</feature>
<name>H8KTN1_SOLCM</name>
<evidence type="ECO:0000313" key="3">
    <source>
        <dbReference type="Proteomes" id="UP000007590"/>
    </source>
</evidence>
<dbReference type="Proteomes" id="UP000007590">
    <property type="component" value="Chromosome"/>
</dbReference>
<dbReference type="HOGENOM" id="CLU_2425343_0_0_10"/>
<keyword evidence="3" id="KW-1185">Reference proteome</keyword>
<feature type="compositionally biased region" description="Polar residues" evidence="1">
    <location>
        <begin position="10"/>
        <end position="33"/>
    </location>
</feature>
<accession>H8KTN1</accession>
<reference evidence="2" key="1">
    <citation type="submission" date="2012-02" db="EMBL/GenBank/DDBJ databases">
        <title>The complete genome of Solitalea canadensis DSM 3403.</title>
        <authorList>
            <consortium name="US DOE Joint Genome Institute (JGI-PGF)"/>
            <person name="Lucas S."/>
            <person name="Copeland A."/>
            <person name="Lapidus A."/>
            <person name="Glavina del Rio T."/>
            <person name="Dalin E."/>
            <person name="Tice H."/>
            <person name="Bruce D."/>
            <person name="Goodwin L."/>
            <person name="Pitluck S."/>
            <person name="Peters L."/>
            <person name="Ovchinnikova G."/>
            <person name="Lu M."/>
            <person name="Kyrpides N."/>
            <person name="Mavromatis K."/>
            <person name="Ivanova N."/>
            <person name="Brettin T."/>
            <person name="Detter J.C."/>
            <person name="Han C."/>
            <person name="Larimer F."/>
            <person name="Land M."/>
            <person name="Hauser L."/>
            <person name="Markowitz V."/>
            <person name="Cheng J.-F."/>
            <person name="Hugenholtz P."/>
            <person name="Woyke T."/>
            <person name="Wu D."/>
            <person name="Spring S."/>
            <person name="Schroeder M."/>
            <person name="Kopitz M."/>
            <person name="Brambilla E."/>
            <person name="Klenk H.-P."/>
            <person name="Eisen J.A."/>
        </authorList>
    </citation>
    <scope>NUCLEOTIDE SEQUENCE</scope>
    <source>
        <strain evidence="2">DSM 3403</strain>
    </source>
</reference>
<dbReference type="EMBL" id="CP003349">
    <property type="protein sequence ID" value="AFD06606.1"/>
    <property type="molecule type" value="Genomic_DNA"/>
</dbReference>
<dbReference type="RefSeq" id="WP_014679833.1">
    <property type="nucleotide sequence ID" value="NC_017770.1"/>
</dbReference>
<feature type="compositionally biased region" description="Basic and acidic residues" evidence="1">
    <location>
        <begin position="40"/>
        <end position="59"/>
    </location>
</feature>
<organism evidence="2 3">
    <name type="scientific">Solitalea canadensis (strain ATCC 29591 / DSM 3403 / JCM 21819 / LMG 8368 / NBRC 15130 / NCIMB 12057 / USAM 9D)</name>
    <name type="common">Flexibacter canadensis</name>
    <dbReference type="NCBI Taxonomy" id="929556"/>
    <lineage>
        <taxon>Bacteria</taxon>
        <taxon>Pseudomonadati</taxon>
        <taxon>Bacteroidota</taxon>
        <taxon>Sphingobacteriia</taxon>
        <taxon>Sphingobacteriales</taxon>
        <taxon>Sphingobacteriaceae</taxon>
        <taxon>Solitalea</taxon>
    </lineage>
</organism>
<proteinExistence type="predicted"/>
<evidence type="ECO:0000313" key="2">
    <source>
        <dbReference type="EMBL" id="AFD06606.1"/>
    </source>
</evidence>
<dbReference type="STRING" id="929556.Solca_1533"/>
<dbReference type="AlphaFoldDB" id="H8KTN1"/>
<feature type="compositionally biased region" description="Basic and acidic residues" evidence="1">
    <location>
        <begin position="74"/>
        <end position="91"/>
    </location>
</feature>